<proteinExistence type="predicted"/>
<comment type="caution">
    <text evidence="2">The sequence shown here is derived from an EMBL/GenBank/DDBJ whole genome shotgun (WGS) entry which is preliminary data.</text>
</comment>
<reference evidence="2" key="1">
    <citation type="journal article" date="2004" name="Nature">
        <title>Genome duplication in the teleost fish Tetraodon nigroviridis reveals the early vertebrate proto-karyotype.</title>
        <authorList>
            <person name="Jaillon O."/>
            <person name="Aury J.-M."/>
            <person name="Brunet F."/>
            <person name="Petit J.-L."/>
            <person name="Stange-Thomann N."/>
            <person name="Mauceli E."/>
            <person name="Bouneau L."/>
            <person name="Fischer C."/>
            <person name="Ozouf-Costaz C."/>
            <person name="Bernot A."/>
            <person name="Nicaud S."/>
            <person name="Jaffe D."/>
            <person name="Fisher S."/>
            <person name="Lutfalla G."/>
            <person name="Dossat C."/>
            <person name="Segurens B."/>
            <person name="Dasilva C."/>
            <person name="Salanoubat M."/>
            <person name="Levy M."/>
            <person name="Boudet N."/>
            <person name="Castellano S."/>
            <person name="Anthouard V."/>
            <person name="Jubin C."/>
            <person name="Castelli V."/>
            <person name="Katinka M."/>
            <person name="Vacherie B."/>
            <person name="Biemont C."/>
            <person name="Skalli Z."/>
            <person name="Cattolico L."/>
            <person name="Poulain J."/>
            <person name="De Berardinis V."/>
            <person name="Cruaud C."/>
            <person name="Duprat S."/>
            <person name="Brottier P."/>
            <person name="Coutanceau J.-P."/>
            <person name="Gouzy J."/>
            <person name="Parra G."/>
            <person name="Lardier G."/>
            <person name="Chapple C."/>
            <person name="McKernan K.J."/>
            <person name="McEwan P."/>
            <person name="Bosak S."/>
            <person name="Kellis M."/>
            <person name="Volff J.-N."/>
            <person name="Guigo R."/>
            <person name="Zody M.C."/>
            <person name="Mesirov J."/>
            <person name="Lindblad-Toh K."/>
            <person name="Birren B."/>
            <person name="Nusbaum C."/>
            <person name="Kahn D."/>
            <person name="Robinson-Rechavi M."/>
            <person name="Laudet V."/>
            <person name="Schachter V."/>
            <person name="Quetier F."/>
            <person name="Saurin W."/>
            <person name="Scarpelli C."/>
            <person name="Wincker P."/>
            <person name="Lander E.S."/>
            <person name="Weissenbach J."/>
            <person name="Roest Crollius H."/>
        </authorList>
    </citation>
    <scope>NUCLEOTIDE SEQUENCE [LARGE SCALE GENOMIC DNA]</scope>
</reference>
<gene>
    <name evidence="2" type="ORF">GSTENG00011187001</name>
</gene>
<dbReference type="AlphaFoldDB" id="Q4SX12"/>
<feature type="non-terminal residue" evidence="2">
    <location>
        <position position="1"/>
    </location>
</feature>
<accession>Q4SX12</accession>
<name>Q4SX12_TETNG</name>
<evidence type="ECO:0000256" key="1">
    <source>
        <dbReference type="SAM" id="MobiDB-lite"/>
    </source>
</evidence>
<evidence type="ECO:0000313" key="2">
    <source>
        <dbReference type="EMBL" id="CAF94820.1"/>
    </source>
</evidence>
<reference evidence="2" key="2">
    <citation type="submission" date="2004-02" db="EMBL/GenBank/DDBJ databases">
        <authorList>
            <consortium name="Genoscope"/>
            <consortium name="Whitehead Institute Centre for Genome Research"/>
        </authorList>
    </citation>
    <scope>NUCLEOTIDE SEQUENCE</scope>
</reference>
<dbReference type="KEGG" id="tng:GSTEN00011187G001"/>
<organism evidence="2">
    <name type="scientific">Tetraodon nigroviridis</name>
    <name type="common">Spotted green pufferfish</name>
    <name type="synonym">Chelonodon nigroviridis</name>
    <dbReference type="NCBI Taxonomy" id="99883"/>
    <lineage>
        <taxon>Eukaryota</taxon>
        <taxon>Metazoa</taxon>
        <taxon>Chordata</taxon>
        <taxon>Craniata</taxon>
        <taxon>Vertebrata</taxon>
        <taxon>Euteleostomi</taxon>
        <taxon>Actinopterygii</taxon>
        <taxon>Neopterygii</taxon>
        <taxon>Teleostei</taxon>
        <taxon>Neoteleostei</taxon>
        <taxon>Acanthomorphata</taxon>
        <taxon>Eupercaria</taxon>
        <taxon>Tetraodontiformes</taxon>
        <taxon>Tetradontoidea</taxon>
        <taxon>Tetraodontidae</taxon>
        <taxon>Tetraodon</taxon>
    </lineage>
</organism>
<dbReference type="EMBL" id="CAAE01013189">
    <property type="protein sequence ID" value="CAF94820.1"/>
    <property type="molecule type" value="Genomic_DNA"/>
</dbReference>
<protein>
    <submittedName>
        <fullName evidence="2">(spotted green pufferfish) hypothetical protein</fullName>
    </submittedName>
</protein>
<feature type="region of interest" description="Disordered" evidence="1">
    <location>
        <begin position="40"/>
        <end position="73"/>
    </location>
</feature>
<sequence length="73" mass="8116">QQLHCHVKFPYCGIGSVRCYLIAIDPCPLWAEKKKQMAETSNCSHQPSEDTSEGLSDCPEPPSKGNILKVKQD</sequence>